<gene>
    <name evidence="1" type="ORF">OMW55_13340</name>
</gene>
<dbReference type="Proteomes" id="UP001526246">
    <property type="component" value="Unassembled WGS sequence"/>
</dbReference>
<keyword evidence="2" id="KW-1185">Reference proteome</keyword>
<sequence length="118" mass="12797">MPSLYALVRECNMAEVMRVLLVLLAVQAATATPPQTIDLLARPAPSCAAARTDDVVVCGRRDPDRYRIPPEYRTTEQKEGLGRAEARIGNAAVGAATEQADVGGFTSNRIMIRLKIPF</sequence>
<name>A0ABT3JI88_9SPHN</name>
<proteinExistence type="predicted"/>
<comment type="caution">
    <text evidence="1">The sequence shown here is derived from an EMBL/GenBank/DDBJ whole genome shotgun (WGS) entry which is preliminary data.</text>
</comment>
<evidence type="ECO:0000313" key="2">
    <source>
        <dbReference type="Proteomes" id="UP001526246"/>
    </source>
</evidence>
<organism evidence="1 2">
    <name type="scientific">Sphingomonas arvum</name>
    <dbReference type="NCBI Taxonomy" id="2992113"/>
    <lineage>
        <taxon>Bacteria</taxon>
        <taxon>Pseudomonadati</taxon>
        <taxon>Pseudomonadota</taxon>
        <taxon>Alphaproteobacteria</taxon>
        <taxon>Sphingomonadales</taxon>
        <taxon>Sphingomonadaceae</taxon>
        <taxon>Sphingomonas</taxon>
    </lineage>
</organism>
<protein>
    <submittedName>
        <fullName evidence="1">Uncharacterized protein</fullName>
    </submittedName>
</protein>
<dbReference type="RefSeq" id="WP_264883829.1">
    <property type="nucleotide sequence ID" value="NZ_JAPDOB010000002.1"/>
</dbReference>
<reference evidence="1 2" key="1">
    <citation type="submission" date="2022-10" db="EMBL/GenBank/DDBJ databases">
        <title>Sphingomonas sp.</title>
        <authorList>
            <person name="Jin C."/>
        </authorList>
    </citation>
    <scope>NUCLEOTIDE SEQUENCE [LARGE SCALE GENOMIC DNA]</scope>
    <source>
        <strain evidence="1 2">BN140010</strain>
    </source>
</reference>
<evidence type="ECO:0000313" key="1">
    <source>
        <dbReference type="EMBL" id="MCW3798793.1"/>
    </source>
</evidence>
<accession>A0ABT3JI88</accession>
<dbReference type="EMBL" id="JAPDOB010000002">
    <property type="protein sequence ID" value="MCW3798793.1"/>
    <property type="molecule type" value="Genomic_DNA"/>
</dbReference>